<feature type="transmembrane region" description="Helical" evidence="6">
    <location>
        <begin position="244"/>
        <end position="262"/>
    </location>
</feature>
<keyword evidence="2" id="KW-1003">Cell membrane</keyword>
<feature type="transmembrane region" description="Helical" evidence="6">
    <location>
        <begin position="135"/>
        <end position="155"/>
    </location>
</feature>
<feature type="transmembrane region" description="Helical" evidence="6">
    <location>
        <begin position="282"/>
        <end position="302"/>
    </location>
</feature>
<dbReference type="InterPro" id="IPR038078">
    <property type="entry name" value="PhoU-like_sf"/>
</dbReference>
<comment type="subcellular location">
    <subcellularLocation>
        <location evidence="1">Cell membrane</location>
        <topology evidence="1">Multi-pass membrane protein</topology>
    </subcellularLocation>
</comment>
<dbReference type="NCBIfam" id="NF037997">
    <property type="entry name" value="Na_Pi_symport"/>
    <property type="match status" value="1"/>
</dbReference>
<reference evidence="7" key="1">
    <citation type="journal article" date="2014" name="Int. J. Syst. Evol. Microbiol.">
        <title>Complete genome sequence of Corynebacterium casei LMG S-19264T (=DSM 44701T), isolated from a smear-ripened cheese.</title>
        <authorList>
            <consortium name="US DOE Joint Genome Institute (JGI-PGF)"/>
            <person name="Walter F."/>
            <person name="Albersmeier A."/>
            <person name="Kalinowski J."/>
            <person name="Ruckert C."/>
        </authorList>
    </citation>
    <scope>NUCLEOTIDE SEQUENCE</scope>
    <source>
        <strain evidence="7">CGMCC 1.15371</strain>
    </source>
</reference>
<dbReference type="RefSeq" id="WP_188687869.1">
    <property type="nucleotide sequence ID" value="NZ_BMIR01000001.1"/>
</dbReference>
<accession>A0A8J2VJY6</accession>
<feature type="transmembrane region" description="Helical" evidence="6">
    <location>
        <begin position="107"/>
        <end position="123"/>
    </location>
</feature>
<dbReference type="PANTHER" id="PTHR10010">
    <property type="entry name" value="SOLUTE CARRIER FAMILY 34 SODIUM PHOSPHATE , MEMBER 2-RELATED"/>
    <property type="match status" value="1"/>
</dbReference>
<keyword evidence="5 6" id="KW-0472">Membrane</keyword>
<dbReference type="GO" id="GO:0005886">
    <property type="term" value="C:plasma membrane"/>
    <property type="evidence" value="ECO:0007669"/>
    <property type="project" value="UniProtKB-SubCell"/>
</dbReference>
<dbReference type="Proteomes" id="UP000628775">
    <property type="component" value="Unassembled WGS sequence"/>
</dbReference>
<dbReference type="EMBL" id="BMIR01000001">
    <property type="protein sequence ID" value="GGE26833.1"/>
    <property type="molecule type" value="Genomic_DNA"/>
</dbReference>
<evidence type="ECO:0000313" key="8">
    <source>
        <dbReference type="Proteomes" id="UP000628775"/>
    </source>
</evidence>
<proteinExistence type="predicted"/>
<dbReference type="AlphaFoldDB" id="A0A8J2VJY6"/>
<evidence type="ECO:0000256" key="4">
    <source>
        <dbReference type="ARBA" id="ARBA00022989"/>
    </source>
</evidence>
<evidence type="ECO:0000256" key="5">
    <source>
        <dbReference type="ARBA" id="ARBA00023136"/>
    </source>
</evidence>
<reference evidence="7" key="2">
    <citation type="submission" date="2020-09" db="EMBL/GenBank/DDBJ databases">
        <authorList>
            <person name="Sun Q."/>
            <person name="Zhou Y."/>
        </authorList>
    </citation>
    <scope>NUCLEOTIDE SEQUENCE</scope>
    <source>
        <strain evidence="7">CGMCC 1.15371</strain>
    </source>
</reference>
<dbReference type="SUPFAM" id="SSF109755">
    <property type="entry name" value="PhoU-like"/>
    <property type="match status" value="1"/>
</dbReference>
<comment type="caution">
    <text evidence="7">The sequence shown here is derived from an EMBL/GenBank/DDBJ whole genome shotgun (WGS) entry which is preliminary data.</text>
</comment>
<gene>
    <name evidence="7" type="ORF">GCM10011391_01470</name>
</gene>
<keyword evidence="8" id="KW-1185">Reference proteome</keyword>
<dbReference type="GO" id="GO:0044341">
    <property type="term" value="P:sodium-dependent phosphate transport"/>
    <property type="evidence" value="ECO:0007669"/>
    <property type="project" value="InterPro"/>
</dbReference>
<keyword evidence="4 6" id="KW-1133">Transmembrane helix</keyword>
<evidence type="ECO:0000256" key="2">
    <source>
        <dbReference type="ARBA" id="ARBA00022475"/>
    </source>
</evidence>
<evidence type="ECO:0000313" key="7">
    <source>
        <dbReference type="EMBL" id="GGE26833.1"/>
    </source>
</evidence>
<evidence type="ECO:0000256" key="6">
    <source>
        <dbReference type="SAM" id="Phobius"/>
    </source>
</evidence>
<feature type="transmembrane region" description="Helical" evidence="6">
    <location>
        <begin position="80"/>
        <end position="101"/>
    </location>
</feature>
<dbReference type="Pfam" id="PF02690">
    <property type="entry name" value="Na_Pi_cotrans"/>
    <property type="match status" value="2"/>
</dbReference>
<sequence>MLNHLLSFLTGVGLFIYGAHLLSKGLQRLAITKLRHYMSTFTNTRLKGLMSGFIMTCLMQSSTVTSIIVVGLVDSSVLSLAQALGVILGSGIGTTVIVQILTFNISRFSALFIFCGVILFLFIKGSRLKTIGQVLIGFGFVLLGIELITSSLVPLGKLRGFLHLITVLSSHPLLFVVISALCTAVLHNSAAMIMIGISFVTSGTLGVPEVLPLILGANVGATLPVFVSSLSASTEGKRVALSYMLFKCVGAGLCLTLLPWLGRSIYWLPGQLERQVANFHTALNMGIALLFLPFLPSFTRMIHKVFPGKQSEIAKRLNDTLLSVPDEALLKTKIEILQLAYEVKDRMIVRLPYYLEDPKEFEPIQQTEQTVDDSYRMIQKYLLKLGQQDLTDTQSDKEVQLLYVLNDIESIGDNVMQCLNLIQKSRLQNIEMPHQDYQILETFIEYIEEALEKSIQALERQDTAIAMKNIQSEPIVSQFEMDLKFNHFNRLIDKNEYNPAISAIYLDLINQLLSIYQHALNVSRTVLGLI</sequence>
<dbReference type="InterPro" id="IPR003841">
    <property type="entry name" value="Na/Pi_transpt"/>
</dbReference>
<evidence type="ECO:0000256" key="3">
    <source>
        <dbReference type="ARBA" id="ARBA00022692"/>
    </source>
</evidence>
<dbReference type="PANTHER" id="PTHR10010:SF46">
    <property type="entry name" value="SODIUM-DEPENDENT PHOSPHATE TRANSPORT PROTEIN 2B"/>
    <property type="match status" value="1"/>
</dbReference>
<dbReference type="Gene3D" id="1.20.58.220">
    <property type="entry name" value="Phosphate transport system protein phou homolog 2, domain 2"/>
    <property type="match status" value="1"/>
</dbReference>
<feature type="transmembrane region" description="Helical" evidence="6">
    <location>
        <begin position="52"/>
        <end position="73"/>
    </location>
</feature>
<protein>
    <submittedName>
        <fullName evidence="7">Na/Pi cotransporter II-like protein</fullName>
    </submittedName>
</protein>
<organism evidence="7 8">
    <name type="scientific">Pullulanibacillus camelliae</name>
    <dbReference type="NCBI Taxonomy" id="1707096"/>
    <lineage>
        <taxon>Bacteria</taxon>
        <taxon>Bacillati</taxon>
        <taxon>Bacillota</taxon>
        <taxon>Bacilli</taxon>
        <taxon>Bacillales</taxon>
        <taxon>Sporolactobacillaceae</taxon>
        <taxon>Pullulanibacillus</taxon>
    </lineage>
</organism>
<feature type="transmembrane region" description="Helical" evidence="6">
    <location>
        <begin position="213"/>
        <end position="232"/>
    </location>
</feature>
<keyword evidence="3 6" id="KW-0812">Transmembrane</keyword>
<name>A0A8J2VJY6_9BACL</name>
<evidence type="ECO:0000256" key="1">
    <source>
        <dbReference type="ARBA" id="ARBA00004651"/>
    </source>
</evidence>
<dbReference type="GO" id="GO:0005436">
    <property type="term" value="F:sodium:phosphate symporter activity"/>
    <property type="evidence" value="ECO:0007669"/>
    <property type="project" value="InterPro"/>
</dbReference>